<dbReference type="PROSITE" id="PS50048">
    <property type="entry name" value="ZN2_CY6_FUNGAL_2"/>
    <property type="match status" value="1"/>
</dbReference>
<evidence type="ECO:0000313" key="9">
    <source>
        <dbReference type="Proteomes" id="UP000234275"/>
    </source>
</evidence>
<dbReference type="InterPro" id="IPR050815">
    <property type="entry name" value="TF_fung"/>
</dbReference>
<dbReference type="GeneID" id="36561249"/>
<dbReference type="PROSITE" id="PS00463">
    <property type="entry name" value="ZN2_CY6_FUNGAL_1"/>
    <property type="match status" value="1"/>
</dbReference>
<dbReference type="GO" id="GO:0003677">
    <property type="term" value="F:DNA binding"/>
    <property type="evidence" value="ECO:0007669"/>
    <property type="project" value="UniProtKB-KW"/>
</dbReference>
<dbReference type="GO" id="GO:0000981">
    <property type="term" value="F:DNA-binding transcription factor activity, RNA polymerase II-specific"/>
    <property type="evidence" value="ECO:0007669"/>
    <property type="project" value="InterPro"/>
</dbReference>
<comment type="caution">
    <text evidence="8">The sequence shown here is derived from an EMBL/GenBank/DDBJ whole genome shotgun (WGS) entry which is preliminary data.</text>
</comment>
<dbReference type="SMART" id="SM00066">
    <property type="entry name" value="GAL4"/>
    <property type="match status" value="1"/>
</dbReference>
<evidence type="ECO:0000256" key="4">
    <source>
        <dbReference type="ARBA" id="ARBA00023125"/>
    </source>
</evidence>
<dbReference type="SMART" id="SM00906">
    <property type="entry name" value="Fungal_trans"/>
    <property type="match status" value="1"/>
</dbReference>
<name>A0A2I2G3K0_9EURO</name>
<keyword evidence="6" id="KW-0539">Nucleus</keyword>
<evidence type="ECO:0000259" key="7">
    <source>
        <dbReference type="PROSITE" id="PS50048"/>
    </source>
</evidence>
<dbReference type="STRING" id="1392250.A0A2I2G3K0"/>
<keyword evidence="2" id="KW-0479">Metal-binding</keyword>
<dbReference type="OrthoDB" id="270167at2759"/>
<dbReference type="Pfam" id="PF04082">
    <property type="entry name" value="Fungal_trans"/>
    <property type="match status" value="1"/>
</dbReference>
<dbReference type="CDD" id="cd00067">
    <property type="entry name" value="GAL4"/>
    <property type="match status" value="1"/>
</dbReference>
<dbReference type="GO" id="GO:0008270">
    <property type="term" value="F:zinc ion binding"/>
    <property type="evidence" value="ECO:0007669"/>
    <property type="project" value="InterPro"/>
</dbReference>
<dbReference type="Proteomes" id="UP000234275">
    <property type="component" value="Unassembled WGS sequence"/>
</dbReference>
<keyword evidence="3" id="KW-0805">Transcription regulation</keyword>
<keyword evidence="4" id="KW-0238">DNA-binding</keyword>
<accession>A0A2I2G3K0</accession>
<dbReference type="InterPro" id="IPR001138">
    <property type="entry name" value="Zn2Cys6_DnaBD"/>
</dbReference>
<dbReference type="CDD" id="cd12148">
    <property type="entry name" value="fungal_TF_MHR"/>
    <property type="match status" value="1"/>
</dbReference>
<feature type="domain" description="Zn(2)-C6 fungal-type" evidence="7">
    <location>
        <begin position="12"/>
        <end position="42"/>
    </location>
</feature>
<gene>
    <name evidence="8" type="ORF">P170DRAFT_478302</name>
</gene>
<comment type="subcellular location">
    <subcellularLocation>
        <location evidence="1">Nucleus</location>
    </subcellularLocation>
</comment>
<dbReference type="InterPro" id="IPR036864">
    <property type="entry name" value="Zn2-C6_fun-type_DNA-bd_sf"/>
</dbReference>
<evidence type="ECO:0000256" key="3">
    <source>
        <dbReference type="ARBA" id="ARBA00023015"/>
    </source>
</evidence>
<dbReference type="AlphaFoldDB" id="A0A2I2G3K0"/>
<evidence type="ECO:0000256" key="1">
    <source>
        <dbReference type="ARBA" id="ARBA00004123"/>
    </source>
</evidence>
<protein>
    <recommendedName>
        <fullName evidence="7">Zn(2)-C6 fungal-type domain-containing protein</fullName>
    </recommendedName>
</protein>
<reference evidence="8 9" key="1">
    <citation type="submission" date="2016-12" db="EMBL/GenBank/DDBJ databases">
        <title>The genomes of Aspergillus section Nigri reveals drivers in fungal speciation.</title>
        <authorList>
            <consortium name="DOE Joint Genome Institute"/>
            <person name="Vesth T.C."/>
            <person name="Nybo J."/>
            <person name="Theobald S."/>
            <person name="Brandl J."/>
            <person name="Frisvad J.C."/>
            <person name="Nielsen K.F."/>
            <person name="Lyhne E.K."/>
            <person name="Kogle M.E."/>
            <person name="Kuo A."/>
            <person name="Riley R."/>
            <person name="Clum A."/>
            <person name="Nolan M."/>
            <person name="Lipzen A."/>
            <person name="Salamov A."/>
            <person name="Henrissat B."/>
            <person name="Wiebenga A."/>
            <person name="De Vries R.P."/>
            <person name="Grigoriev I.V."/>
            <person name="Mortensen U.H."/>
            <person name="Andersen M.R."/>
            <person name="Baker S.E."/>
        </authorList>
    </citation>
    <scope>NUCLEOTIDE SEQUENCE [LARGE SCALE GENOMIC DNA]</scope>
    <source>
        <strain evidence="8 9">IBT 23096</strain>
    </source>
</reference>
<evidence type="ECO:0000256" key="6">
    <source>
        <dbReference type="ARBA" id="ARBA00023242"/>
    </source>
</evidence>
<dbReference type="InterPro" id="IPR007219">
    <property type="entry name" value="XnlR_reg_dom"/>
</dbReference>
<dbReference type="PANTHER" id="PTHR47338">
    <property type="entry name" value="ZN(II)2CYS6 TRANSCRIPTION FACTOR (EUROFUNG)-RELATED"/>
    <property type="match status" value="1"/>
</dbReference>
<dbReference type="GO" id="GO:0009893">
    <property type="term" value="P:positive regulation of metabolic process"/>
    <property type="evidence" value="ECO:0007669"/>
    <property type="project" value="UniProtKB-ARBA"/>
</dbReference>
<dbReference type="Pfam" id="PF00172">
    <property type="entry name" value="Zn_clus"/>
    <property type="match status" value="1"/>
</dbReference>
<evidence type="ECO:0000256" key="5">
    <source>
        <dbReference type="ARBA" id="ARBA00023163"/>
    </source>
</evidence>
<dbReference type="VEuPathDB" id="FungiDB:P170DRAFT_478302"/>
<proteinExistence type="predicted"/>
<dbReference type="SUPFAM" id="SSF57701">
    <property type="entry name" value="Zn2/Cys6 DNA-binding domain"/>
    <property type="match status" value="1"/>
</dbReference>
<keyword evidence="5" id="KW-0804">Transcription</keyword>
<evidence type="ECO:0000256" key="2">
    <source>
        <dbReference type="ARBA" id="ARBA00022723"/>
    </source>
</evidence>
<dbReference type="GO" id="GO:0006351">
    <property type="term" value="P:DNA-templated transcription"/>
    <property type="evidence" value="ECO:0007669"/>
    <property type="project" value="InterPro"/>
</dbReference>
<dbReference type="EMBL" id="MSFO01000006">
    <property type="protein sequence ID" value="PLB47453.1"/>
    <property type="molecule type" value="Genomic_DNA"/>
</dbReference>
<sequence length="522" mass="58157">MSASNAPCATYACLPCRTLKRKCTRELPVCSLCLRLNKICDYAATNNQASNIEPVQADTSSAGQADLGSAQPISTIPRLIQLPTRYFLDSDSHQAAGYSSAPRCTVPPSMIDCLVYVEDYQSICDAYFSSIQAWFPFLSEKRMAARLQNSGPEGDLRLTLLLLSMKLVATTPLDQDEALCSSIYQKAVELSGTLERFGMICLELLQSTILISIYEAGHGIYPPAFTSIGRAARLGLILGFHDRKNAPQFFKSPNTWTLREEERRAWWAVVILDRYVNLGIQNIPLAAPNPNNGDLLPCTEDRWKHGQIGINEPLLVASLSEESNIGLYANICQAAHTTGRLLEHRNRTKAGADHRSQLMEGQQLHHIITDLTTHTYREFTRSDTNISESRLTAIALCGSARLILANMYGCNEYYPTDNGPRLPEETAMQEASLNSIEEMINCSCVLGEYISSLDDREIASTSPLVCHFLYLAASQCAWVVREFQDPEQKTRLGVILQGLMALQPRWKVVDDYLKLLQEEEMS</sequence>
<dbReference type="RefSeq" id="XP_024702755.1">
    <property type="nucleotide sequence ID" value="XM_024853551.1"/>
</dbReference>
<evidence type="ECO:0000313" key="8">
    <source>
        <dbReference type="EMBL" id="PLB47453.1"/>
    </source>
</evidence>
<dbReference type="Gene3D" id="4.10.240.10">
    <property type="entry name" value="Zn(2)-C6 fungal-type DNA-binding domain"/>
    <property type="match status" value="1"/>
</dbReference>
<keyword evidence="9" id="KW-1185">Reference proteome</keyword>
<dbReference type="GO" id="GO:0005634">
    <property type="term" value="C:nucleus"/>
    <property type="evidence" value="ECO:0007669"/>
    <property type="project" value="UniProtKB-SubCell"/>
</dbReference>
<organism evidence="8 9">
    <name type="scientific">Aspergillus steynii IBT 23096</name>
    <dbReference type="NCBI Taxonomy" id="1392250"/>
    <lineage>
        <taxon>Eukaryota</taxon>
        <taxon>Fungi</taxon>
        <taxon>Dikarya</taxon>
        <taxon>Ascomycota</taxon>
        <taxon>Pezizomycotina</taxon>
        <taxon>Eurotiomycetes</taxon>
        <taxon>Eurotiomycetidae</taxon>
        <taxon>Eurotiales</taxon>
        <taxon>Aspergillaceae</taxon>
        <taxon>Aspergillus</taxon>
        <taxon>Aspergillus subgen. Circumdati</taxon>
    </lineage>
</organism>
<dbReference type="PANTHER" id="PTHR47338:SF20">
    <property type="entry name" value="ZN(II)2CYS6 TRANSCRIPTION FACTOR (EUROFUNG)"/>
    <property type="match status" value="1"/>
</dbReference>